<protein>
    <submittedName>
        <fullName evidence="1">Uncharacterized protein</fullName>
    </submittedName>
</protein>
<evidence type="ECO:0000313" key="1">
    <source>
        <dbReference type="EMBL" id="JAE10074.1"/>
    </source>
</evidence>
<organism evidence="1">
    <name type="scientific">Arundo donax</name>
    <name type="common">Giant reed</name>
    <name type="synonym">Donax arundinaceus</name>
    <dbReference type="NCBI Taxonomy" id="35708"/>
    <lineage>
        <taxon>Eukaryota</taxon>
        <taxon>Viridiplantae</taxon>
        <taxon>Streptophyta</taxon>
        <taxon>Embryophyta</taxon>
        <taxon>Tracheophyta</taxon>
        <taxon>Spermatophyta</taxon>
        <taxon>Magnoliopsida</taxon>
        <taxon>Liliopsida</taxon>
        <taxon>Poales</taxon>
        <taxon>Poaceae</taxon>
        <taxon>PACMAD clade</taxon>
        <taxon>Arundinoideae</taxon>
        <taxon>Arundineae</taxon>
        <taxon>Arundo</taxon>
    </lineage>
</organism>
<dbReference type="AlphaFoldDB" id="A0A0A9FFS8"/>
<reference evidence="1" key="2">
    <citation type="journal article" date="2015" name="Data Brief">
        <title>Shoot transcriptome of the giant reed, Arundo donax.</title>
        <authorList>
            <person name="Barrero R.A."/>
            <person name="Guerrero F.D."/>
            <person name="Moolhuijzen P."/>
            <person name="Goolsby J.A."/>
            <person name="Tidwell J."/>
            <person name="Bellgard S.E."/>
            <person name="Bellgard M.I."/>
        </authorList>
    </citation>
    <scope>NUCLEOTIDE SEQUENCE</scope>
    <source>
        <tissue evidence="1">Shoot tissue taken approximately 20 cm above the soil surface</tissue>
    </source>
</reference>
<sequence>MAYFWLLIRSDAAAFSSSSLRAASSLSSSLPGGFELEFASDAAADAATARRAAESLPHGHIVVLGLRPAHAAIGAGAGDLRPVHCILLSHQETKSNCSSATKVIEFRGNQITAIS</sequence>
<reference evidence="1" key="1">
    <citation type="submission" date="2014-09" db="EMBL/GenBank/DDBJ databases">
        <authorList>
            <person name="Magalhaes I.L.F."/>
            <person name="Oliveira U."/>
            <person name="Santos F.R."/>
            <person name="Vidigal T.H.D.A."/>
            <person name="Brescovit A.D."/>
            <person name="Santos A.J."/>
        </authorList>
    </citation>
    <scope>NUCLEOTIDE SEQUENCE</scope>
    <source>
        <tissue evidence="1">Shoot tissue taken approximately 20 cm above the soil surface</tissue>
    </source>
</reference>
<dbReference type="EMBL" id="GBRH01187822">
    <property type="protein sequence ID" value="JAE10074.1"/>
    <property type="molecule type" value="Transcribed_RNA"/>
</dbReference>
<name>A0A0A9FFS8_ARUDO</name>
<proteinExistence type="predicted"/>
<accession>A0A0A9FFS8</accession>